<proteinExistence type="predicted"/>
<evidence type="ECO:0008006" key="4">
    <source>
        <dbReference type="Google" id="ProtNLM"/>
    </source>
</evidence>
<feature type="transmembrane region" description="Helical" evidence="1">
    <location>
        <begin position="6"/>
        <end position="26"/>
    </location>
</feature>
<keyword evidence="1" id="KW-1133">Transmembrane helix</keyword>
<reference evidence="2 3" key="1">
    <citation type="journal article" date="2019" name="Int. J. Syst. Evol. Microbiol.">
        <title>The Global Catalogue of Microorganisms (GCM) 10K type strain sequencing project: providing services to taxonomists for standard genome sequencing and annotation.</title>
        <authorList>
            <consortium name="The Broad Institute Genomics Platform"/>
            <consortium name="The Broad Institute Genome Sequencing Center for Infectious Disease"/>
            <person name="Wu L."/>
            <person name="Ma J."/>
        </authorList>
    </citation>
    <scope>NUCLEOTIDE SEQUENCE [LARGE SCALE GENOMIC DNA]</scope>
    <source>
        <strain evidence="2 3">JCM 15974</strain>
    </source>
</reference>
<evidence type="ECO:0000313" key="3">
    <source>
        <dbReference type="Proteomes" id="UP001501758"/>
    </source>
</evidence>
<evidence type="ECO:0000256" key="1">
    <source>
        <dbReference type="SAM" id="Phobius"/>
    </source>
</evidence>
<keyword evidence="1" id="KW-0472">Membrane</keyword>
<dbReference type="RefSeq" id="WP_343912575.1">
    <property type="nucleotide sequence ID" value="NZ_BAAAGE010000002.1"/>
</dbReference>
<feature type="transmembrane region" description="Helical" evidence="1">
    <location>
        <begin position="105"/>
        <end position="124"/>
    </location>
</feature>
<evidence type="ECO:0000313" key="2">
    <source>
        <dbReference type="EMBL" id="GAA0722168.1"/>
    </source>
</evidence>
<dbReference type="Proteomes" id="UP001501758">
    <property type="component" value="Unassembled WGS sequence"/>
</dbReference>
<gene>
    <name evidence="2" type="ORF">GCM10009430_24300</name>
</gene>
<keyword evidence="1" id="KW-0812">Transmembrane</keyword>
<dbReference type="EMBL" id="BAAAGE010000002">
    <property type="protein sequence ID" value="GAA0722168.1"/>
    <property type="molecule type" value="Genomic_DNA"/>
</dbReference>
<sequence length="125" mass="14141">MSTYLPIISLLLLFYTLYVGYTFFVFKYQSIKVDALVILSQADKMLQGDKKAVKVGLSYHIDGKSYSEVITTRSVENVKIGSSVPVQVLKNNPQKITMQPDEVRLRRVFIALVLLVASIITSYFI</sequence>
<organism evidence="2 3">
    <name type="scientific">Aquimarina litoralis</name>
    <dbReference type="NCBI Taxonomy" id="584605"/>
    <lineage>
        <taxon>Bacteria</taxon>
        <taxon>Pseudomonadati</taxon>
        <taxon>Bacteroidota</taxon>
        <taxon>Flavobacteriia</taxon>
        <taxon>Flavobacteriales</taxon>
        <taxon>Flavobacteriaceae</taxon>
        <taxon>Aquimarina</taxon>
    </lineage>
</organism>
<accession>A0ABN1IVF8</accession>
<name>A0ABN1IVF8_9FLAO</name>
<protein>
    <recommendedName>
        <fullName evidence="4">DUF3592 domain-containing protein</fullName>
    </recommendedName>
</protein>
<comment type="caution">
    <text evidence="2">The sequence shown here is derived from an EMBL/GenBank/DDBJ whole genome shotgun (WGS) entry which is preliminary data.</text>
</comment>
<keyword evidence="3" id="KW-1185">Reference proteome</keyword>